<proteinExistence type="predicted"/>
<evidence type="ECO:0000313" key="1">
    <source>
        <dbReference type="EMBL" id="KAJ3055688.1"/>
    </source>
</evidence>
<dbReference type="Proteomes" id="UP001212841">
    <property type="component" value="Unassembled WGS sequence"/>
</dbReference>
<organism evidence="1 2">
    <name type="scientific">Rhizophlyctis rosea</name>
    <dbReference type="NCBI Taxonomy" id="64517"/>
    <lineage>
        <taxon>Eukaryota</taxon>
        <taxon>Fungi</taxon>
        <taxon>Fungi incertae sedis</taxon>
        <taxon>Chytridiomycota</taxon>
        <taxon>Chytridiomycota incertae sedis</taxon>
        <taxon>Chytridiomycetes</taxon>
        <taxon>Rhizophlyctidales</taxon>
        <taxon>Rhizophlyctidaceae</taxon>
        <taxon>Rhizophlyctis</taxon>
    </lineage>
</organism>
<evidence type="ECO:0000313" key="2">
    <source>
        <dbReference type="Proteomes" id="UP001212841"/>
    </source>
</evidence>
<protein>
    <submittedName>
        <fullName evidence="1">Uncharacterized protein</fullName>
    </submittedName>
</protein>
<comment type="caution">
    <text evidence="1">The sequence shown here is derived from an EMBL/GenBank/DDBJ whole genome shotgun (WGS) entry which is preliminary data.</text>
</comment>
<name>A0AAD5X875_9FUNG</name>
<dbReference type="EMBL" id="JADGJD010000066">
    <property type="protein sequence ID" value="KAJ3055688.1"/>
    <property type="molecule type" value="Genomic_DNA"/>
</dbReference>
<sequence>DLWVTQEHFEIALEKQVPSVNTRDRKKYELLKVKFSGNLSAVLGQSQQTSSGGSA</sequence>
<keyword evidence="2" id="KW-1185">Reference proteome</keyword>
<dbReference type="AlphaFoldDB" id="A0AAD5X875"/>
<accession>A0AAD5X875</accession>
<reference evidence="1" key="1">
    <citation type="submission" date="2020-05" db="EMBL/GenBank/DDBJ databases">
        <title>Phylogenomic resolution of chytrid fungi.</title>
        <authorList>
            <person name="Stajich J.E."/>
            <person name="Amses K."/>
            <person name="Simmons R."/>
            <person name="Seto K."/>
            <person name="Myers J."/>
            <person name="Bonds A."/>
            <person name="Quandt C.A."/>
            <person name="Barry K."/>
            <person name="Liu P."/>
            <person name="Grigoriev I."/>
            <person name="Longcore J.E."/>
            <person name="James T.Y."/>
        </authorList>
    </citation>
    <scope>NUCLEOTIDE SEQUENCE</scope>
    <source>
        <strain evidence="1">JEL0318</strain>
    </source>
</reference>
<feature type="non-terminal residue" evidence="1">
    <location>
        <position position="1"/>
    </location>
</feature>
<gene>
    <name evidence="1" type="ORF">HK097_009655</name>
</gene>